<keyword evidence="10" id="KW-1185">Reference proteome</keyword>
<comment type="function">
    <text evidence="1 7">Clathrin is the major protein of the polyhedral coat of coated pits and vesicles.</text>
</comment>
<dbReference type="GO" id="GO:0030130">
    <property type="term" value="C:clathrin coat of trans-Golgi network vesicle"/>
    <property type="evidence" value="ECO:0007669"/>
    <property type="project" value="InterPro"/>
</dbReference>
<dbReference type="OrthoDB" id="782264at2759"/>
<comment type="subcellular location">
    <subcellularLocation>
        <location evidence="2 7">Cytoplasmic vesicle membrane</location>
        <topology evidence="2 7">Peripheral membrane protein</topology>
        <orientation evidence="2 7">Cytoplasmic side</orientation>
    </subcellularLocation>
    <subcellularLocation>
        <location evidence="7">Membrane</location>
        <location evidence="7">Coated pit</location>
        <topology evidence="7">Peripheral membrane protein</topology>
        <orientation evidence="7">Cytoplasmic side</orientation>
    </subcellularLocation>
    <text evidence="7">Cytoplasmic face of coated pits and vesicles.</text>
</comment>
<dbReference type="PANTHER" id="PTHR10639">
    <property type="entry name" value="CLATHRIN LIGHT CHAIN"/>
    <property type="match status" value="1"/>
</dbReference>
<evidence type="ECO:0000313" key="10">
    <source>
        <dbReference type="Proteomes" id="UP001153555"/>
    </source>
</evidence>
<gene>
    <name evidence="9" type="ORF">SHERM_03685</name>
</gene>
<comment type="similarity">
    <text evidence="3 7">Belongs to the clathrin light chain family.</text>
</comment>
<protein>
    <recommendedName>
        <fullName evidence="7">Clathrin light chain</fullName>
    </recommendedName>
</protein>
<evidence type="ECO:0000256" key="3">
    <source>
        <dbReference type="ARBA" id="ARBA00005263"/>
    </source>
</evidence>
<feature type="region of interest" description="Disordered" evidence="8">
    <location>
        <begin position="216"/>
        <end position="249"/>
    </location>
</feature>
<sequence length="249" mass="27585">MSSSFADSFDQYGGDSPAVGETHLFGDGYLDPDSVSNFDSAPAYSPPPIYASGGEFGSDPAYFSSETNDNGPILPPPTEMQPDEGYALREWRRQNAIRLEEKEKREKELLSKIITDAEEYKVEFHRKRQLTCETNKATNRENEKVFVAGQEKFHAEVDNDYWKSIADLIPREVATIEKRKSKKDHEKKPSIAVVQGPKPGKPTDLARMRQILVKLKQNTPPHLKSSPPSATDANNAVPNAAATPPVAVA</sequence>
<dbReference type="GO" id="GO:0005198">
    <property type="term" value="F:structural molecule activity"/>
    <property type="evidence" value="ECO:0007669"/>
    <property type="project" value="InterPro"/>
</dbReference>
<feature type="region of interest" description="Disordered" evidence="8">
    <location>
        <begin position="1"/>
        <end position="83"/>
    </location>
</feature>
<dbReference type="GO" id="GO:0032050">
    <property type="term" value="F:clathrin heavy chain binding"/>
    <property type="evidence" value="ECO:0007669"/>
    <property type="project" value="TreeGrafter"/>
</dbReference>
<dbReference type="PANTHER" id="PTHR10639:SF24">
    <property type="entry name" value="CLATHRIN LIGHT CHAIN 3"/>
    <property type="match status" value="1"/>
</dbReference>
<proteinExistence type="inferred from homology"/>
<keyword evidence="6 7" id="KW-0968">Cytoplasmic vesicle</keyword>
<evidence type="ECO:0000256" key="2">
    <source>
        <dbReference type="ARBA" id="ARBA00004180"/>
    </source>
</evidence>
<evidence type="ECO:0000256" key="8">
    <source>
        <dbReference type="SAM" id="MobiDB-lite"/>
    </source>
</evidence>
<evidence type="ECO:0000256" key="7">
    <source>
        <dbReference type="RuleBase" id="RU363137"/>
    </source>
</evidence>
<evidence type="ECO:0000313" key="9">
    <source>
        <dbReference type="EMBL" id="CAA0836614.1"/>
    </source>
</evidence>
<feature type="region of interest" description="Disordered" evidence="8">
    <location>
        <begin position="177"/>
        <end position="203"/>
    </location>
</feature>
<feature type="compositionally biased region" description="Basic and acidic residues" evidence="8">
    <location>
        <begin position="177"/>
        <end position="189"/>
    </location>
</feature>
<dbReference type="Pfam" id="PF01086">
    <property type="entry name" value="Clathrin_lg_ch"/>
    <property type="match status" value="1"/>
</dbReference>
<keyword evidence="4 7" id="KW-0472">Membrane</keyword>
<dbReference type="GO" id="GO:0006886">
    <property type="term" value="P:intracellular protein transport"/>
    <property type="evidence" value="ECO:0007669"/>
    <property type="project" value="InterPro"/>
</dbReference>
<organism evidence="9 10">
    <name type="scientific">Striga hermonthica</name>
    <name type="common">Purple witchweed</name>
    <name type="synonym">Buchnera hermonthica</name>
    <dbReference type="NCBI Taxonomy" id="68872"/>
    <lineage>
        <taxon>Eukaryota</taxon>
        <taxon>Viridiplantae</taxon>
        <taxon>Streptophyta</taxon>
        <taxon>Embryophyta</taxon>
        <taxon>Tracheophyta</taxon>
        <taxon>Spermatophyta</taxon>
        <taxon>Magnoliopsida</taxon>
        <taxon>eudicotyledons</taxon>
        <taxon>Gunneridae</taxon>
        <taxon>Pentapetalae</taxon>
        <taxon>asterids</taxon>
        <taxon>lamiids</taxon>
        <taxon>Lamiales</taxon>
        <taxon>Orobanchaceae</taxon>
        <taxon>Buchnereae</taxon>
        <taxon>Striga</taxon>
    </lineage>
</organism>
<evidence type="ECO:0000256" key="4">
    <source>
        <dbReference type="ARBA" id="ARBA00023136"/>
    </source>
</evidence>
<dbReference type="AlphaFoldDB" id="A0A9N7NQ18"/>
<reference evidence="9" key="1">
    <citation type="submission" date="2019-12" db="EMBL/GenBank/DDBJ databases">
        <authorList>
            <person name="Scholes J."/>
        </authorList>
    </citation>
    <scope>NUCLEOTIDE SEQUENCE</scope>
</reference>
<evidence type="ECO:0000256" key="6">
    <source>
        <dbReference type="ARBA" id="ARBA00023329"/>
    </source>
</evidence>
<dbReference type="InterPro" id="IPR000996">
    <property type="entry name" value="Clathrin_L-chain"/>
</dbReference>
<keyword evidence="5 7" id="KW-0168">Coated pit</keyword>
<accession>A0A9N7NQ18</accession>
<dbReference type="GO" id="GO:0030132">
    <property type="term" value="C:clathrin coat of coated pit"/>
    <property type="evidence" value="ECO:0007669"/>
    <property type="project" value="InterPro"/>
</dbReference>
<name>A0A9N7NQ18_STRHE</name>
<comment type="caution">
    <text evidence="9">The sequence shown here is derived from an EMBL/GenBank/DDBJ whole genome shotgun (WGS) entry which is preliminary data.</text>
</comment>
<dbReference type="EMBL" id="CACSLK010030184">
    <property type="protein sequence ID" value="CAA0836614.1"/>
    <property type="molecule type" value="Genomic_DNA"/>
</dbReference>
<dbReference type="Proteomes" id="UP001153555">
    <property type="component" value="Unassembled WGS sequence"/>
</dbReference>
<evidence type="ECO:0000256" key="1">
    <source>
        <dbReference type="ARBA" id="ARBA00003913"/>
    </source>
</evidence>
<dbReference type="GO" id="GO:0072583">
    <property type="term" value="P:clathrin-dependent endocytosis"/>
    <property type="evidence" value="ECO:0007669"/>
    <property type="project" value="TreeGrafter"/>
</dbReference>
<evidence type="ECO:0000256" key="5">
    <source>
        <dbReference type="ARBA" id="ARBA00023176"/>
    </source>
</evidence>
<feature type="compositionally biased region" description="Low complexity" evidence="8">
    <location>
        <begin position="230"/>
        <end position="249"/>
    </location>
</feature>